<dbReference type="OrthoDB" id="400366at2"/>
<keyword evidence="1" id="KW-1133">Transmembrane helix</keyword>
<evidence type="ECO:0000313" key="2">
    <source>
        <dbReference type="EMBL" id="AJC49743.1"/>
    </source>
</evidence>
<dbReference type="HOGENOM" id="CLU_326482_0_0_14"/>
<name>A0A0A8E6W3_MESFC</name>
<dbReference type="AlphaFoldDB" id="A0A0A8E6W3"/>
<dbReference type="RefSeq" id="WP_002558004.1">
    <property type="nucleotide sequence ID" value="NZ_CP007585.1"/>
</dbReference>
<organism evidence="2 3">
    <name type="scientific">Mesomycoplasma flocculare ATCC 27399</name>
    <dbReference type="NCBI Taxonomy" id="743971"/>
    <lineage>
        <taxon>Bacteria</taxon>
        <taxon>Bacillati</taxon>
        <taxon>Mycoplasmatota</taxon>
        <taxon>Mycoplasmoidales</taxon>
        <taxon>Metamycoplasmataceae</taxon>
        <taxon>Mesomycoplasma</taxon>
    </lineage>
</organism>
<dbReference type="KEGG" id="mfq:MYF_00985"/>
<sequence>MNKNKTLRFYLTEICDEFHKEKDCYYRLKFSKETVGLFNSLADVFLKIESLKTPVRLWVLRNNKFGPVISFPLTINFKSLSQSQKEEFITKLFQDSETDENFKFVAKKGIKGISVVSKEKNPLKTSKNKQKQAELTDIDNENEKSLEEILYFISKNESDEIINCSVCDKNNQEEIKSQECPCNLIELEVSDSKKQKSLSNTSSLKTKDNLEVKNLAKKNLQKTKEFIVDIPKGDLEEDDEIDENEEIRELQELFEIRRRFAEEDNEVRSPQQIIFNERLSDEYDEKLLKKARIANTILIWKSLKQEREERKKREKALKEKKKLKFDDEKYDIIEGELLDAYGLDSPSNEAYVGVNQDNDHSEFCDCPPFFSSESEKNFCPACTHNASCQWCQKYRTFLLEAKNCSTCLARFKGKNFDFETKLFELRFSNNLAQNQVKISSQICKTCTHNALCSWCQKYRAYLLEAKDCVKCKELIFAKNINLDQKIFELSHPSYPNLISNCPACTHNASCQWCQKYRTFLLEAKNCSTCLARFKGKNFDFETKLKELAVNDYQTNHFFNNQLTYNSPCLTCNHNFSCPKCLKLATFYREVKNCPACKNLLAQKNIDIDEKIYQLSYYPYFESQTLLKPAFKIEEKPSYNENCLSCSHVYFCKFCLKYRAFLLEAKNCPACGYLFAKKNLSIDYLLAIINFETHSADFVHINPLSLLTHGKIIAHNTVPEVVEIVLDYSWVKIYPYYLGIKNYPLDKFPAIIPLFQGIVYQALRDQNMAEHNTIVDYELFNTKRGYGGYNAQVSGGISIGTGNLSVDEATRVIAATTSSVDDDEEIIIVATEKSTIWGLPSYVLWFLLFAVIAVLLVVVIMFILHGAGLV</sequence>
<evidence type="ECO:0000313" key="3">
    <source>
        <dbReference type="Proteomes" id="UP000031129"/>
    </source>
</evidence>
<proteinExistence type="predicted"/>
<protein>
    <submittedName>
        <fullName evidence="2">Uncharacterized protein</fullName>
    </submittedName>
</protein>
<dbReference type="STRING" id="743971.MYF_00985"/>
<gene>
    <name evidence="2" type="ORF">MYF_00985</name>
</gene>
<evidence type="ECO:0000256" key="1">
    <source>
        <dbReference type="SAM" id="Phobius"/>
    </source>
</evidence>
<keyword evidence="1" id="KW-0812">Transmembrane</keyword>
<feature type="transmembrane region" description="Helical" evidence="1">
    <location>
        <begin position="841"/>
        <end position="863"/>
    </location>
</feature>
<dbReference type="Proteomes" id="UP000031129">
    <property type="component" value="Chromosome"/>
</dbReference>
<dbReference type="EMBL" id="CP007585">
    <property type="protein sequence ID" value="AJC49743.1"/>
    <property type="molecule type" value="Genomic_DNA"/>
</dbReference>
<keyword evidence="3" id="KW-1185">Reference proteome</keyword>
<reference evidence="2 3" key="1">
    <citation type="journal article" date="2015" name="Genome Announc.">
        <title>Complete Genome Sequence of Mycoplasma flocculare Strain Ms42T (ATCC 27399T).</title>
        <authorList>
            <person name="Calcutt M.J."/>
            <person name="Foecking M.F."/>
            <person name="Heidari M.B."/>
            <person name="McIntosh M.A."/>
        </authorList>
    </citation>
    <scope>NUCLEOTIDE SEQUENCE [LARGE SCALE GENOMIC DNA]</scope>
    <source>
        <strain evidence="3">ATCC 27399</strain>
    </source>
</reference>
<accession>A0A0A8E6W3</accession>
<keyword evidence="1" id="KW-0472">Membrane</keyword>